<dbReference type="Proteomes" id="UP000256964">
    <property type="component" value="Unassembled WGS sequence"/>
</dbReference>
<keyword evidence="2" id="KW-1185">Reference proteome</keyword>
<organism evidence="1 2">
    <name type="scientific">Lentinus brumalis</name>
    <dbReference type="NCBI Taxonomy" id="2498619"/>
    <lineage>
        <taxon>Eukaryota</taxon>
        <taxon>Fungi</taxon>
        <taxon>Dikarya</taxon>
        <taxon>Basidiomycota</taxon>
        <taxon>Agaricomycotina</taxon>
        <taxon>Agaricomycetes</taxon>
        <taxon>Polyporales</taxon>
        <taxon>Polyporaceae</taxon>
        <taxon>Lentinus</taxon>
    </lineage>
</organism>
<dbReference type="EMBL" id="KZ857420">
    <property type="protein sequence ID" value="RDX47266.1"/>
    <property type="molecule type" value="Genomic_DNA"/>
</dbReference>
<evidence type="ECO:0000313" key="1">
    <source>
        <dbReference type="EMBL" id="RDX47266.1"/>
    </source>
</evidence>
<dbReference type="AlphaFoldDB" id="A0A371D3Z2"/>
<proteinExistence type="predicted"/>
<name>A0A371D3Z2_9APHY</name>
<reference evidence="1 2" key="1">
    <citation type="journal article" date="2018" name="Biotechnol. Biofuels">
        <title>Integrative visual omics of the white-rot fungus Polyporus brumalis exposes the biotechnological potential of its oxidative enzymes for delignifying raw plant biomass.</title>
        <authorList>
            <person name="Miyauchi S."/>
            <person name="Rancon A."/>
            <person name="Drula E."/>
            <person name="Hage H."/>
            <person name="Chaduli D."/>
            <person name="Favel A."/>
            <person name="Grisel S."/>
            <person name="Henrissat B."/>
            <person name="Herpoel-Gimbert I."/>
            <person name="Ruiz-Duenas F.J."/>
            <person name="Chevret D."/>
            <person name="Hainaut M."/>
            <person name="Lin J."/>
            <person name="Wang M."/>
            <person name="Pangilinan J."/>
            <person name="Lipzen A."/>
            <person name="Lesage-Meessen L."/>
            <person name="Navarro D."/>
            <person name="Riley R."/>
            <person name="Grigoriev I.V."/>
            <person name="Zhou S."/>
            <person name="Raouche S."/>
            <person name="Rosso M.N."/>
        </authorList>
    </citation>
    <scope>NUCLEOTIDE SEQUENCE [LARGE SCALE GENOMIC DNA]</scope>
    <source>
        <strain evidence="1 2">BRFM 1820</strain>
    </source>
</reference>
<dbReference type="OrthoDB" id="3199068at2759"/>
<evidence type="ECO:0000313" key="2">
    <source>
        <dbReference type="Proteomes" id="UP000256964"/>
    </source>
</evidence>
<dbReference type="STRING" id="139420.A0A371D3Z2"/>
<protein>
    <recommendedName>
        <fullName evidence="3">BTB domain-containing protein</fullName>
    </recommendedName>
</protein>
<evidence type="ECO:0008006" key="3">
    <source>
        <dbReference type="Google" id="ProtNLM"/>
    </source>
</evidence>
<sequence length="195" mass="22192">MFALPTSDGNVEGSSDEHPLLLEGIAEDEFRTLLRVMIRPPCRHYGASEEESRPLSLTEWIDVLKLTTMWHYATLRAVAIERLTPMLQQYDPVQWISLARKYDVHEWLLPALHALARRERPLQLHEVTPLGIATLVKMAEVRESRGVAHVGGYHIHGSFGGTHSHAGGFGSYRQERETMNFEPEIRRLFKGELGT</sequence>
<accession>A0A371D3Z2</accession>
<gene>
    <name evidence="1" type="ORF">OH76DRAFT_1465134</name>
</gene>